<keyword evidence="2 6" id="KW-0732">Signal</keyword>
<evidence type="ECO:0000313" key="8">
    <source>
        <dbReference type="EMBL" id="SSD59164.1"/>
    </source>
</evidence>
<dbReference type="GO" id="GO:0006491">
    <property type="term" value="P:N-glycan processing"/>
    <property type="evidence" value="ECO:0007669"/>
    <property type="project" value="TreeGrafter"/>
</dbReference>
<dbReference type="InterPro" id="IPR028146">
    <property type="entry name" value="PRKCSH_N"/>
</dbReference>
<dbReference type="PANTHER" id="PTHR12630:SF1">
    <property type="entry name" value="GLUCOSIDASE 2 SUBUNIT BETA"/>
    <property type="match status" value="1"/>
</dbReference>
<organism evidence="8 9">
    <name type="scientific">Saccharomycodes ludwigii</name>
    <dbReference type="NCBI Taxonomy" id="36035"/>
    <lineage>
        <taxon>Eukaryota</taxon>
        <taxon>Fungi</taxon>
        <taxon>Dikarya</taxon>
        <taxon>Ascomycota</taxon>
        <taxon>Saccharomycotina</taxon>
        <taxon>Saccharomycetes</taxon>
        <taxon>Saccharomycodales</taxon>
        <taxon>Saccharomycodaceae</taxon>
        <taxon>Saccharomycodes</taxon>
    </lineage>
</organism>
<dbReference type="CDD" id="cd00112">
    <property type="entry name" value="LDLa"/>
    <property type="match status" value="1"/>
</dbReference>
<evidence type="ECO:0000256" key="5">
    <source>
        <dbReference type="SAM" id="Coils"/>
    </source>
</evidence>
<dbReference type="VEuPathDB" id="FungiDB:SCODWIG_00925"/>
<sequence length="746" mass="86821">MFPPTYIFKALGYSTLFLYSLCQALDDNEINSNDNNSIFIKGIPKTLQPLYKPIKIPENDINGQYYWKCLNNPEIILRYDQINDDFCDCPDGSDEPGTSACSNGKFYCENEGFKSYYISSYKVNDGVCDCCDCSDETNQVTESTCSEINEKYTKVINRELDKHEKGKQLLKNLLQEYADKINHDKNEFKKLKPVYQSLNRELGSLKTQIMKKNLVIDLSKRKANKKAEHVNNDKGLIGSDFDKKVDISLLSSSIKKFYDENIVTFKKFVSLKKIMDDLLQEYNVNLKDDVVNSNMDKYMGLLKYLETEGSKKGYMDVKVEFLQEQKLQLINFYEVELYNVFHGNLDESVYIRDLKSLKGKYNMAQTIIKMQSTLHKQIVDILENNLIPIMSDIATNYNVNYQDSGVKKMVKSVKAQNINEIPNKVVKISPKGYEENIEKLDKFIAENGAKVFSEVENNNDTNVQKLFSQSFKVKNYLFDKLSALVKPLKSKFTHEDDIIEESEKIIRELNKKIEKVSAEKDRIKALLEELNEEITNYEKQNRESLKASDNDAVEPHSSDPIIHILRTNFYNYCSKQIVGYYQYDLCLNDRLYQTSLLDGNRVCLGEFTSFKYFKEQVDRRFFYNLKFEQLIQNLDVFQNDEDFFSDRDVNGNKDELFKDLQHINNGLALFYTNGDKCWDGPKRSTRIYMYCGDNSNNEFFKILKIYEPSKCNYVIEVESPLGCEFTNIDDDEKDGFNFSRPMHGPK</sequence>
<name>A0A376B3V2_9ASCO</name>
<dbReference type="SUPFAM" id="SSF50911">
    <property type="entry name" value="Mannose 6-phosphate receptor domain"/>
    <property type="match status" value="1"/>
</dbReference>
<dbReference type="EMBL" id="UFAJ01000100">
    <property type="protein sequence ID" value="SSD59164.1"/>
    <property type="molecule type" value="Genomic_DNA"/>
</dbReference>
<protein>
    <recommendedName>
        <fullName evidence="1">Glucosidase 2 subunit beta</fullName>
    </recommendedName>
</protein>
<dbReference type="GO" id="GO:0017177">
    <property type="term" value="C:glucosidase II complex"/>
    <property type="evidence" value="ECO:0007669"/>
    <property type="project" value="TreeGrafter"/>
</dbReference>
<keyword evidence="3" id="KW-0256">Endoplasmic reticulum</keyword>
<dbReference type="Proteomes" id="UP000262825">
    <property type="component" value="Unassembled WGS sequence"/>
</dbReference>
<proteinExistence type="predicted"/>
<evidence type="ECO:0000256" key="1">
    <source>
        <dbReference type="ARBA" id="ARBA00022387"/>
    </source>
</evidence>
<dbReference type="PROSITE" id="PS51914">
    <property type="entry name" value="MRH"/>
    <property type="match status" value="1"/>
</dbReference>
<dbReference type="PANTHER" id="PTHR12630">
    <property type="entry name" value="N-LINKED OLIGOSACCHARIDE PROCESSING"/>
    <property type="match status" value="1"/>
</dbReference>
<dbReference type="Pfam" id="PF13015">
    <property type="entry name" value="PRKCSH_1"/>
    <property type="match status" value="1"/>
</dbReference>
<accession>A0A376B3V2</accession>
<keyword evidence="9" id="KW-1185">Reference proteome</keyword>
<dbReference type="InterPro" id="IPR002172">
    <property type="entry name" value="LDrepeatLR_classA_rpt"/>
</dbReference>
<keyword evidence="4" id="KW-1015">Disulfide bond</keyword>
<evidence type="ECO:0000313" key="9">
    <source>
        <dbReference type="Proteomes" id="UP000262825"/>
    </source>
</evidence>
<dbReference type="InterPro" id="IPR036607">
    <property type="entry name" value="PRKCSH"/>
</dbReference>
<keyword evidence="5" id="KW-0175">Coiled coil</keyword>
<feature type="chain" id="PRO_5016696621" description="Glucosidase 2 subunit beta" evidence="6">
    <location>
        <begin position="25"/>
        <end position="746"/>
    </location>
</feature>
<reference evidence="9" key="1">
    <citation type="submission" date="2018-06" db="EMBL/GenBank/DDBJ databases">
        <authorList>
            <person name="Guldener U."/>
        </authorList>
    </citation>
    <scope>NUCLEOTIDE SEQUENCE [LARGE SCALE GENOMIC DNA]</scope>
    <source>
        <strain evidence="9">UTAD17</strain>
    </source>
</reference>
<dbReference type="InterPro" id="IPR009011">
    <property type="entry name" value="Man6P_isomerase_rcpt-bd_dom_sf"/>
</dbReference>
<feature type="signal peptide" evidence="6">
    <location>
        <begin position="1"/>
        <end position="24"/>
    </location>
</feature>
<dbReference type="Gene3D" id="2.70.130.10">
    <property type="entry name" value="Mannose-6-phosphate receptor binding domain"/>
    <property type="match status" value="1"/>
</dbReference>
<dbReference type="AlphaFoldDB" id="A0A376B3V2"/>
<gene>
    <name evidence="8" type="ORF">SCODWIG_00925</name>
</gene>
<dbReference type="Pfam" id="PF12999">
    <property type="entry name" value="PRKCSH-like"/>
    <property type="match status" value="1"/>
</dbReference>
<feature type="coiled-coil region" evidence="5">
    <location>
        <begin position="499"/>
        <end position="547"/>
    </location>
</feature>
<feature type="domain" description="MRH" evidence="7">
    <location>
        <begin position="584"/>
        <end position="725"/>
    </location>
</feature>
<evidence type="ECO:0000256" key="2">
    <source>
        <dbReference type="ARBA" id="ARBA00022729"/>
    </source>
</evidence>
<evidence type="ECO:0000256" key="3">
    <source>
        <dbReference type="ARBA" id="ARBA00022824"/>
    </source>
</evidence>
<dbReference type="InterPro" id="IPR044865">
    <property type="entry name" value="MRH_dom"/>
</dbReference>
<evidence type="ECO:0000259" key="7">
    <source>
        <dbReference type="PROSITE" id="PS51914"/>
    </source>
</evidence>
<dbReference type="OrthoDB" id="3973298at2759"/>
<feature type="coiled-coil region" evidence="5">
    <location>
        <begin position="160"/>
        <end position="187"/>
    </location>
</feature>
<dbReference type="InterPro" id="IPR039794">
    <property type="entry name" value="Gtb1-like"/>
</dbReference>
<evidence type="ECO:0000256" key="4">
    <source>
        <dbReference type="ARBA" id="ARBA00023157"/>
    </source>
</evidence>
<evidence type="ECO:0000256" key="6">
    <source>
        <dbReference type="SAM" id="SignalP"/>
    </source>
</evidence>